<gene>
    <name evidence="1" type="ORF">BSTOLATCC_MIC13258</name>
</gene>
<organism evidence="1 2">
    <name type="scientific">Blepharisma stoltei</name>
    <dbReference type="NCBI Taxonomy" id="1481888"/>
    <lineage>
        <taxon>Eukaryota</taxon>
        <taxon>Sar</taxon>
        <taxon>Alveolata</taxon>
        <taxon>Ciliophora</taxon>
        <taxon>Postciliodesmatophora</taxon>
        <taxon>Heterotrichea</taxon>
        <taxon>Heterotrichida</taxon>
        <taxon>Blepharismidae</taxon>
        <taxon>Blepharisma</taxon>
    </lineage>
</organism>
<accession>A0AAU9IUS6</accession>
<reference evidence="1" key="1">
    <citation type="submission" date="2021-09" db="EMBL/GenBank/DDBJ databases">
        <authorList>
            <consortium name="AG Swart"/>
            <person name="Singh M."/>
            <person name="Singh A."/>
            <person name="Seah K."/>
            <person name="Emmerich C."/>
        </authorList>
    </citation>
    <scope>NUCLEOTIDE SEQUENCE</scope>
    <source>
        <strain evidence="1">ATCC30299</strain>
    </source>
</reference>
<name>A0AAU9IUS6_9CILI</name>
<proteinExistence type="predicted"/>
<sequence>MFSGRCFKADCYNKIVGKCECEGNVLFCSEHAFEHFRKTPSKGHILRDSYIKPANDIKQPIIQKLTELKKDMHNFLNAIKHALSTLK</sequence>
<dbReference type="AlphaFoldDB" id="A0AAU9IUS6"/>
<dbReference type="EMBL" id="CAJZBQ010000013">
    <property type="protein sequence ID" value="CAG9315490.1"/>
    <property type="molecule type" value="Genomic_DNA"/>
</dbReference>
<evidence type="ECO:0000313" key="2">
    <source>
        <dbReference type="Proteomes" id="UP001162131"/>
    </source>
</evidence>
<dbReference type="Proteomes" id="UP001162131">
    <property type="component" value="Unassembled WGS sequence"/>
</dbReference>
<keyword evidence="2" id="KW-1185">Reference proteome</keyword>
<protein>
    <submittedName>
        <fullName evidence="1">Uncharacterized protein</fullName>
    </submittedName>
</protein>
<evidence type="ECO:0000313" key="1">
    <source>
        <dbReference type="EMBL" id="CAG9315490.1"/>
    </source>
</evidence>
<comment type="caution">
    <text evidence="1">The sequence shown here is derived from an EMBL/GenBank/DDBJ whole genome shotgun (WGS) entry which is preliminary data.</text>
</comment>